<evidence type="ECO:0000313" key="2">
    <source>
        <dbReference type="EMBL" id="KAG0011386.1"/>
    </source>
</evidence>
<dbReference type="EMBL" id="JAAAID010001158">
    <property type="protein sequence ID" value="KAG0011386.1"/>
    <property type="molecule type" value="Genomic_DNA"/>
</dbReference>
<sequence>MPASINSPHFSPTYQPQGVTALLQQQRHHRRSIDRIWPPALEVKLAHWSRERAQNSEDENVNDDHRQNHCQQFRGHWTPDGRSTGSRSFIIPAPPPRERQDSGQYMSDFDYHHATGAGIADQDSNIDPEHHQQVRRTFSTGQLSNLAGAGYPKSNVTIQYKRHCKTPTPIYDGNNTSDSPYTFSTVPPTETFEPLNENQKSPKVNDKNKSKSTSNDANNQHHLYKTTIIDYTPDTLSEISTPSPIPSAPASVPSTTSRNLHLSRDSNTSSSPSVSRGTLSMTASSPETLTMLQDFLKQHSNGHIMHRRPINCPEICPDSSRSCSIPTGSGDNDNNDCSSGDDNTNEDDDKDSESALQSSIMITMVDVDQQNVDKLEDDRLLILGQSPEPSEFDPEEVFIIGKQKDAGKHVADTPVLFNGFPLLCMTPVPE</sequence>
<feature type="region of interest" description="Disordered" evidence="1">
    <location>
        <begin position="319"/>
        <end position="355"/>
    </location>
</feature>
<feature type="compositionally biased region" description="Low complexity" evidence="1">
    <location>
        <begin position="327"/>
        <end position="342"/>
    </location>
</feature>
<name>A0A9P6MSH5_9FUNG</name>
<feature type="compositionally biased region" description="Low complexity" evidence="1">
    <location>
        <begin position="248"/>
        <end position="257"/>
    </location>
</feature>
<feature type="compositionally biased region" description="Polar residues" evidence="1">
    <location>
        <begin position="265"/>
        <end position="281"/>
    </location>
</feature>
<feature type="region of interest" description="Disordered" evidence="1">
    <location>
        <begin position="167"/>
        <end position="223"/>
    </location>
</feature>
<protein>
    <submittedName>
        <fullName evidence="2">Uncharacterized protein</fullName>
    </submittedName>
</protein>
<feature type="compositionally biased region" description="Polar residues" evidence="1">
    <location>
        <begin position="173"/>
        <end position="188"/>
    </location>
</feature>
<feature type="region of interest" description="Disordered" evidence="1">
    <location>
        <begin position="72"/>
        <end position="102"/>
    </location>
</feature>
<dbReference type="AlphaFoldDB" id="A0A9P6MSH5"/>
<feature type="region of interest" description="Disordered" evidence="1">
    <location>
        <begin position="235"/>
        <end position="281"/>
    </location>
</feature>
<gene>
    <name evidence="2" type="ORF">BGZ80_000725</name>
</gene>
<reference evidence="2" key="1">
    <citation type="journal article" date="2020" name="Fungal Divers.">
        <title>Resolving the Mortierellaceae phylogeny through synthesis of multi-gene phylogenetics and phylogenomics.</title>
        <authorList>
            <person name="Vandepol N."/>
            <person name="Liber J."/>
            <person name="Desiro A."/>
            <person name="Na H."/>
            <person name="Kennedy M."/>
            <person name="Barry K."/>
            <person name="Grigoriev I.V."/>
            <person name="Miller A.N."/>
            <person name="O'Donnell K."/>
            <person name="Stajich J.E."/>
            <person name="Bonito G."/>
        </authorList>
    </citation>
    <scope>NUCLEOTIDE SEQUENCE</scope>
    <source>
        <strain evidence="2">NRRL 2769</strain>
    </source>
</reference>
<evidence type="ECO:0000313" key="3">
    <source>
        <dbReference type="Proteomes" id="UP000703661"/>
    </source>
</evidence>
<dbReference type="Proteomes" id="UP000703661">
    <property type="component" value="Unassembled WGS sequence"/>
</dbReference>
<accession>A0A9P6MSH5</accession>
<organism evidence="2 3">
    <name type="scientific">Entomortierella chlamydospora</name>
    <dbReference type="NCBI Taxonomy" id="101097"/>
    <lineage>
        <taxon>Eukaryota</taxon>
        <taxon>Fungi</taxon>
        <taxon>Fungi incertae sedis</taxon>
        <taxon>Mucoromycota</taxon>
        <taxon>Mortierellomycotina</taxon>
        <taxon>Mortierellomycetes</taxon>
        <taxon>Mortierellales</taxon>
        <taxon>Mortierellaceae</taxon>
        <taxon>Entomortierella</taxon>
    </lineage>
</organism>
<keyword evidence="3" id="KW-1185">Reference proteome</keyword>
<feature type="compositionally biased region" description="Polar residues" evidence="1">
    <location>
        <begin position="211"/>
        <end position="221"/>
    </location>
</feature>
<comment type="caution">
    <text evidence="2">The sequence shown here is derived from an EMBL/GenBank/DDBJ whole genome shotgun (WGS) entry which is preliminary data.</text>
</comment>
<evidence type="ECO:0000256" key="1">
    <source>
        <dbReference type="SAM" id="MobiDB-lite"/>
    </source>
</evidence>
<proteinExistence type="predicted"/>